<dbReference type="Gene3D" id="3.90.550.10">
    <property type="entry name" value="Spore Coat Polysaccharide Biosynthesis Protein SpsA, Chain A"/>
    <property type="match status" value="1"/>
</dbReference>
<reference evidence="3" key="1">
    <citation type="submission" date="2018-05" db="EMBL/GenBank/DDBJ databases">
        <title>Genome Sequencing of selected type strains of the family Eggerthellaceae.</title>
        <authorList>
            <person name="Danylec N."/>
            <person name="Stoll D.A."/>
            <person name="Doetsch A."/>
            <person name="Huch M."/>
        </authorList>
    </citation>
    <scope>NUCLEOTIDE SEQUENCE [LARGE SCALE GENOMIC DNA]</scope>
    <source>
        <strain evidence="3">DSM 27213</strain>
    </source>
</reference>
<dbReference type="Proteomes" id="UP000285258">
    <property type="component" value="Unassembled WGS sequence"/>
</dbReference>
<dbReference type="PANTHER" id="PTHR22916">
    <property type="entry name" value="GLYCOSYLTRANSFERASE"/>
    <property type="match status" value="1"/>
</dbReference>
<sequence length="347" mass="39123">MQSPLLSIVIPAYNAQNYLDDCLNSILMQDFEDYQVVIIDDGSIDNTQKICRAFESSHSGKIIYYRQENKGPLLARLRGLDEASGRYVAFVDSDDMLHHLSLLQVADAIARLMPDMLMFDMSQHESFGKSGPRLFDTDCDLSVIAKEQVVTKLYSTHLLNSPWCKVFKKSIVDDAASSLGKFAYYSSSEDYLMMMVFIDVCTTFAYLRSPLYYYRNTPGSLSHSFSLEKAEQSLVVRNIALNNASKWAAKFGSKDIYRGACVGAYATFSGIIESAALNCEDASEVFNLVRKSDCFNRSVIEGPRDIAVRVDRLVECKLLKQNRFLLLKMLSIVFFVAKQVKKNLFSA</sequence>
<dbReference type="GO" id="GO:0016740">
    <property type="term" value="F:transferase activity"/>
    <property type="evidence" value="ECO:0007669"/>
    <property type="project" value="UniProtKB-KW"/>
</dbReference>
<dbReference type="EMBL" id="QIBW01000005">
    <property type="protein sequence ID" value="ROT90507.1"/>
    <property type="molecule type" value="Genomic_DNA"/>
</dbReference>
<protein>
    <submittedName>
        <fullName evidence="2">Glycosyltransferase family 2 protein</fullName>
    </submittedName>
</protein>
<keyword evidence="2" id="KW-0808">Transferase</keyword>
<evidence type="ECO:0000259" key="1">
    <source>
        <dbReference type="Pfam" id="PF00535"/>
    </source>
</evidence>
<dbReference type="RefSeq" id="WP_096226785.1">
    <property type="nucleotide sequence ID" value="NZ_CP168029.1"/>
</dbReference>
<dbReference type="Pfam" id="PF00535">
    <property type="entry name" value="Glycos_transf_2"/>
    <property type="match status" value="1"/>
</dbReference>
<name>A0A423UL69_9ACTN</name>
<accession>A0A423UL69</accession>
<comment type="caution">
    <text evidence="2">The sequence shown here is derived from an EMBL/GenBank/DDBJ whole genome shotgun (WGS) entry which is preliminary data.</text>
</comment>
<dbReference type="SUPFAM" id="SSF53448">
    <property type="entry name" value="Nucleotide-diphospho-sugar transferases"/>
    <property type="match status" value="1"/>
</dbReference>
<evidence type="ECO:0000313" key="2">
    <source>
        <dbReference type="EMBL" id="ROT90507.1"/>
    </source>
</evidence>
<dbReference type="CDD" id="cd00761">
    <property type="entry name" value="Glyco_tranf_GTA_type"/>
    <property type="match status" value="1"/>
</dbReference>
<dbReference type="InterPro" id="IPR029044">
    <property type="entry name" value="Nucleotide-diphossugar_trans"/>
</dbReference>
<gene>
    <name evidence="2" type="ORF">DMP12_05725</name>
</gene>
<dbReference type="InterPro" id="IPR001173">
    <property type="entry name" value="Glyco_trans_2-like"/>
</dbReference>
<evidence type="ECO:0000313" key="3">
    <source>
        <dbReference type="Proteomes" id="UP000285258"/>
    </source>
</evidence>
<dbReference type="AlphaFoldDB" id="A0A423UL69"/>
<feature type="domain" description="Glycosyltransferase 2-like" evidence="1">
    <location>
        <begin position="7"/>
        <end position="172"/>
    </location>
</feature>
<organism evidence="2 3">
    <name type="scientific">Gordonibacter urolithinfaciens</name>
    <dbReference type="NCBI Taxonomy" id="1335613"/>
    <lineage>
        <taxon>Bacteria</taxon>
        <taxon>Bacillati</taxon>
        <taxon>Actinomycetota</taxon>
        <taxon>Coriobacteriia</taxon>
        <taxon>Eggerthellales</taxon>
        <taxon>Eggerthellaceae</taxon>
        <taxon>Gordonibacter</taxon>
    </lineage>
</organism>
<proteinExistence type="predicted"/>